<evidence type="ECO:0000256" key="2">
    <source>
        <dbReference type="SAM" id="SignalP"/>
    </source>
</evidence>
<dbReference type="AlphaFoldDB" id="L7JC50"/>
<gene>
    <name evidence="3" type="ORF">OOW_P131scaffold00457g3</name>
</gene>
<reference evidence="3" key="1">
    <citation type="journal article" date="2012" name="PLoS Genet.">
        <title>Comparative analysis of the genomes of two field isolates of the rice blast fungus Magnaporthe oryzae.</title>
        <authorList>
            <person name="Xue M."/>
            <person name="Yang J."/>
            <person name="Li Z."/>
            <person name="Hu S."/>
            <person name="Yao N."/>
            <person name="Dean R.A."/>
            <person name="Zhao W."/>
            <person name="Shen M."/>
            <person name="Zhang H."/>
            <person name="Li C."/>
            <person name="Liu L."/>
            <person name="Cao L."/>
            <person name="Xu X."/>
            <person name="Xing Y."/>
            <person name="Hsiang T."/>
            <person name="Zhang Z."/>
            <person name="Xu J.R."/>
            <person name="Peng Y.L."/>
        </authorList>
    </citation>
    <scope>NUCLEOTIDE SEQUENCE [LARGE SCALE GENOMIC DNA]</scope>
    <source>
        <strain evidence="3">P131</strain>
    </source>
</reference>
<name>L7JC50_PYRO1</name>
<accession>L7JC50</accession>
<feature type="signal peptide" evidence="2">
    <location>
        <begin position="1"/>
        <end position="17"/>
    </location>
</feature>
<feature type="region of interest" description="Disordered" evidence="1">
    <location>
        <begin position="22"/>
        <end position="132"/>
    </location>
</feature>
<dbReference type="EMBL" id="JH795667">
    <property type="protein sequence ID" value="ELQ65782.1"/>
    <property type="molecule type" value="Genomic_DNA"/>
</dbReference>
<feature type="chain" id="PRO_5003978150" evidence="2">
    <location>
        <begin position="18"/>
        <end position="264"/>
    </location>
</feature>
<feature type="compositionally biased region" description="Low complexity" evidence="1">
    <location>
        <begin position="38"/>
        <end position="109"/>
    </location>
</feature>
<organism>
    <name type="scientific">Pyricularia oryzae (strain P131)</name>
    <name type="common">Rice blast fungus</name>
    <name type="synonym">Magnaporthe oryzae</name>
    <dbReference type="NCBI Taxonomy" id="1143193"/>
    <lineage>
        <taxon>Eukaryota</taxon>
        <taxon>Fungi</taxon>
        <taxon>Dikarya</taxon>
        <taxon>Ascomycota</taxon>
        <taxon>Pezizomycotina</taxon>
        <taxon>Sordariomycetes</taxon>
        <taxon>Sordariomycetidae</taxon>
        <taxon>Magnaporthales</taxon>
        <taxon>Pyriculariaceae</taxon>
        <taxon>Pyricularia</taxon>
    </lineage>
</organism>
<keyword evidence="2" id="KW-0732">Signal</keyword>
<evidence type="ECO:0000313" key="3">
    <source>
        <dbReference type="EMBL" id="ELQ65782.1"/>
    </source>
</evidence>
<protein>
    <submittedName>
        <fullName evidence="3">Uncharacterized protein</fullName>
    </submittedName>
</protein>
<sequence>MHSLFITSTLLFSGAFALITPPSLESGNGTRDGGNSTGNKGSSITINISSNSTNNGTQNSTDNGASISMSISVSTSGPSTATIDSPSTATIDSLSTSTSDPSTATIDSPKSGPSNLFRPPNPELFAPAGPDETCRTPTGGALGPGVFCYCHGHLAFNSMIDAAIDEACDSWHNLTLYRSEQVAYVKRITTVKPVYLWMINNCVRERREAVVDRERCKAAMQVIRRRCQWPYWQQRGGHVTMNLDYEIGQEPDKCLMARLDVEDQ</sequence>
<proteinExistence type="predicted"/>
<evidence type="ECO:0000256" key="1">
    <source>
        <dbReference type="SAM" id="MobiDB-lite"/>
    </source>
</evidence>